<feature type="compositionally biased region" description="Acidic residues" evidence="5">
    <location>
        <begin position="253"/>
        <end position="263"/>
    </location>
</feature>
<proteinExistence type="inferred from homology"/>
<protein>
    <submittedName>
        <fullName evidence="7">Golgi to ER traffic protein 4 homolog</fullName>
    </submittedName>
</protein>
<dbReference type="InterPro" id="IPR011990">
    <property type="entry name" value="TPR-like_helical_dom_sf"/>
</dbReference>
<evidence type="ECO:0000313" key="6">
    <source>
        <dbReference type="Proteomes" id="UP000095283"/>
    </source>
</evidence>
<dbReference type="PANTHER" id="PTHR12875:SF0">
    <property type="entry name" value="GOLGI TO ER TRAFFIC PROTEIN 4 HOMOLOG"/>
    <property type="match status" value="1"/>
</dbReference>
<name>A0A1I7XGY2_HETBA</name>
<evidence type="ECO:0000256" key="3">
    <source>
        <dbReference type="ARBA" id="ARBA00022448"/>
    </source>
</evidence>
<accession>A0A1I7XGY2</accession>
<evidence type="ECO:0000313" key="7">
    <source>
        <dbReference type="WBParaSite" id="Hba_16743"/>
    </source>
</evidence>
<keyword evidence="6" id="KW-1185">Reference proteome</keyword>
<comment type="subcellular location">
    <subcellularLocation>
        <location evidence="1">Cytoplasm</location>
        <location evidence="1">Cytosol</location>
    </subcellularLocation>
</comment>
<dbReference type="Gene3D" id="1.25.40.10">
    <property type="entry name" value="Tetratricopeptide repeat domain"/>
    <property type="match status" value="1"/>
</dbReference>
<dbReference type="PANTHER" id="PTHR12875">
    <property type="entry name" value="GOLGI TO ER TRAFFIC PROTEIN 4 HOMOLOG"/>
    <property type="match status" value="1"/>
</dbReference>
<feature type="compositionally biased region" description="Basic residues" evidence="5">
    <location>
        <begin position="68"/>
        <end position="77"/>
    </location>
</feature>
<dbReference type="GO" id="GO:0071818">
    <property type="term" value="C:BAT3 complex"/>
    <property type="evidence" value="ECO:0007669"/>
    <property type="project" value="TreeGrafter"/>
</dbReference>
<keyword evidence="3" id="KW-0813">Transport</keyword>
<evidence type="ECO:0000256" key="2">
    <source>
        <dbReference type="ARBA" id="ARBA00005351"/>
    </source>
</evidence>
<reference evidence="7" key="1">
    <citation type="submission" date="2016-11" db="UniProtKB">
        <authorList>
            <consortium name="WormBaseParasite"/>
        </authorList>
    </citation>
    <scope>IDENTIFICATION</scope>
</reference>
<dbReference type="InterPro" id="IPR007317">
    <property type="entry name" value="GET4"/>
</dbReference>
<dbReference type="GO" id="GO:0045048">
    <property type="term" value="P:protein insertion into ER membrane"/>
    <property type="evidence" value="ECO:0007669"/>
    <property type="project" value="InterPro"/>
</dbReference>
<dbReference type="AlphaFoldDB" id="A0A1I7XGY2"/>
<dbReference type="Pfam" id="PF04190">
    <property type="entry name" value="GET4"/>
    <property type="match status" value="1"/>
</dbReference>
<dbReference type="WBParaSite" id="Hba_16743">
    <property type="protein sequence ID" value="Hba_16743"/>
    <property type="gene ID" value="Hba_16743"/>
</dbReference>
<organism evidence="6 7">
    <name type="scientific">Heterorhabditis bacteriophora</name>
    <name type="common">Entomopathogenic nematode worm</name>
    <dbReference type="NCBI Taxonomy" id="37862"/>
    <lineage>
        <taxon>Eukaryota</taxon>
        <taxon>Metazoa</taxon>
        <taxon>Ecdysozoa</taxon>
        <taxon>Nematoda</taxon>
        <taxon>Chromadorea</taxon>
        <taxon>Rhabditida</taxon>
        <taxon>Rhabditina</taxon>
        <taxon>Rhabditomorpha</taxon>
        <taxon>Strongyloidea</taxon>
        <taxon>Heterorhabditidae</taxon>
        <taxon>Heterorhabditis</taxon>
    </lineage>
</organism>
<feature type="region of interest" description="Disordered" evidence="5">
    <location>
        <begin position="57"/>
        <end position="79"/>
    </location>
</feature>
<comment type="similarity">
    <text evidence="2">Belongs to the GET4 family.</text>
</comment>
<dbReference type="FunFam" id="1.25.40.10:FF:000060">
    <property type="entry name" value="Golgi to ER traffic protein 4 homolog"/>
    <property type="match status" value="1"/>
</dbReference>
<evidence type="ECO:0000256" key="1">
    <source>
        <dbReference type="ARBA" id="ARBA00004514"/>
    </source>
</evidence>
<evidence type="ECO:0000256" key="4">
    <source>
        <dbReference type="ARBA" id="ARBA00022490"/>
    </source>
</evidence>
<keyword evidence="4" id="KW-0963">Cytoplasm</keyword>
<feature type="region of interest" description="Disordered" evidence="5">
    <location>
        <begin position="252"/>
        <end position="272"/>
    </location>
</feature>
<dbReference type="Proteomes" id="UP000095283">
    <property type="component" value="Unplaced"/>
</dbReference>
<evidence type="ECO:0000256" key="5">
    <source>
        <dbReference type="SAM" id="MobiDB-lite"/>
    </source>
</evidence>
<sequence>MTVKNLPVNNCGSDQNTLNLKYKRGHDTGKEFASGIDLCELFADTLVKAKTTPSSDVYDQLEQASHEKSRKKPRERKRGASELHFRMANVFWAEKNYEMARNHFILSERPESFAAFLVEMHETMGFSSEADMFVALAVLQLLCLHRVRTASCLLQQYTEIHPSLQATRPPYQKPLLNFLWLLMLTIPKRNVSYFSILVEKYHISIGRDPNYKTYLDKIGQLFFGLQAPSNMSSMGIFGSLIRGMLGNDKKEEEEVFSDSDMDTDSGSNRMEL</sequence>